<proteinExistence type="predicted"/>
<dbReference type="Pfam" id="PF11716">
    <property type="entry name" value="MDMPI_N"/>
    <property type="match status" value="1"/>
</dbReference>
<dbReference type="EMBL" id="CADCTP010000243">
    <property type="protein sequence ID" value="CAA9266381.1"/>
    <property type="molecule type" value="Genomic_DNA"/>
</dbReference>
<dbReference type="GO" id="GO:0005886">
    <property type="term" value="C:plasma membrane"/>
    <property type="evidence" value="ECO:0007669"/>
    <property type="project" value="TreeGrafter"/>
</dbReference>
<dbReference type="GO" id="GO:0046872">
    <property type="term" value="F:metal ion binding"/>
    <property type="evidence" value="ECO:0007669"/>
    <property type="project" value="InterPro"/>
</dbReference>
<dbReference type="InterPro" id="IPR017517">
    <property type="entry name" value="Maleyloyr_isom"/>
</dbReference>
<accession>A0A6J4J2V2</accession>
<dbReference type="PANTHER" id="PTHR40758:SF1">
    <property type="entry name" value="CONSERVED PROTEIN"/>
    <property type="match status" value="1"/>
</dbReference>
<protein>
    <recommendedName>
        <fullName evidence="4">Mycothiol-dependent maleylpyruvate isomerase metal-binding domain-containing protein</fullName>
    </recommendedName>
</protein>
<evidence type="ECO:0000259" key="2">
    <source>
        <dbReference type="Pfam" id="PF11716"/>
    </source>
</evidence>
<dbReference type="SUPFAM" id="SSF109854">
    <property type="entry name" value="DinB/YfiT-like putative metalloenzymes"/>
    <property type="match status" value="1"/>
</dbReference>
<reference evidence="3" key="1">
    <citation type="submission" date="2020-02" db="EMBL/GenBank/DDBJ databases">
        <authorList>
            <person name="Meier V. D."/>
        </authorList>
    </citation>
    <scope>NUCLEOTIDE SEQUENCE</scope>
    <source>
        <strain evidence="3">AVDCRST_MAG41</strain>
    </source>
</reference>
<gene>
    <name evidence="3" type="ORF">AVDCRST_MAG41-2653</name>
</gene>
<feature type="domain" description="Mycothiol-dependent maleylpyruvate isomerase metal-binding" evidence="2">
    <location>
        <begin position="30"/>
        <end position="139"/>
    </location>
</feature>
<feature type="domain" description="MDMPI C-terminal" evidence="1">
    <location>
        <begin position="154"/>
        <end position="259"/>
    </location>
</feature>
<dbReference type="NCBIfam" id="TIGR03083">
    <property type="entry name" value="maleylpyruvate isomerase family mycothiol-dependent enzyme"/>
    <property type="match status" value="1"/>
</dbReference>
<dbReference type="InterPro" id="IPR010872">
    <property type="entry name" value="MDMPI_C-term_domain"/>
</dbReference>
<dbReference type="PANTHER" id="PTHR40758">
    <property type="entry name" value="CONSERVED PROTEIN"/>
    <property type="match status" value="1"/>
</dbReference>
<sequence>MPPVVVTAQGVSVAAGDSSGGRDRRDWWVAALRREGAAFAAAAGAADPDDDVPTCPGWTVRRLVSHLSRVHRSAVIGVLDGTVEPPALAARPPEDAQLLAWYRDGLEKVLRVFADAEPHLADFWPRRMAHDTTVHRFDAELAAYAKGGGFDAALAADGVGEVVESMLRLRAAEEPLASARGDVLVECTDTGDSWLVRLEPGSVSAERPRTRPRRFDARLSGPAADLYLVLWGRLPLDPVEPGRSRRRLVEVTGDRALAALVRTG</sequence>
<name>A0A6J4J2V2_9ACTN</name>
<organism evidence="3">
    <name type="scientific">uncultured Mycobacteriales bacterium</name>
    <dbReference type="NCBI Taxonomy" id="581187"/>
    <lineage>
        <taxon>Bacteria</taxon>
        <taxon>Bacillati</taxon>
        <taxon>Actinomycetota</taxon>
        <taxon>Actinomycetes</taxon>
        <taxon>Mycobacteriales</taxon>
        <taxon>environmental samples</taxon>
    </lineage>
</organism>
<dbReference type="Pfam" id="PF07398">
    <property type="entry name" value="MDMPI_C"/>
    <property type="match status" value="1"/>
</dbReference>
<evidence type="ECO:0000313" key="3">
    <source>
        <dbReference type="EMBL" id="CAA9266381.1"/>
    </source>
</evidence>
<evidence type="ECO:0000259" key="1">
    <source>
        <dbReference type="Pfam" id="PF07398"/>
    </source>
</evidence>
<dbReference type="AlphaFoldDB" id="A0A6J4J2V2"/>
<dbReference type="InterPro" id="IPR034660">
    <property type="entry name" value="DinB/YfiT-like"/>
</dbReference>
<evidence type="ECO:0008006" key="4">
    <source>
        <dbReference type="Google" id="ProtNLM"/>
    </source>
</evidence>
<dbReference type="InterPro" id="IPR024344">
    <property type="entry name" value="MDMPI_metal-binding"/>
</dbReference>